<dbReference type="GO" id="GO:0005634">
    <property type="term" value="C:nucleus"/>
    <property type="evidence" value="ECO:0007669"/>
    <property type="project" value="UniProtKB-SubCell"/>
</dbReference>
<dbReference type="PROSITE" id="PS51471">
    <property type="entry name" value="FE2OG_OXY"/>
    <property type="match status" value="1"/>
</dbReference>
<feature type="binding site" evidence="17">
    <location>
        <position position="1683"/>
    </location>
    <ligand>
        <name>S-adenosyl-L-methionine</name>
        <dbReference type="ChEBI" id="CHEBI:59789"/>
    </ligand>
</feature>
<feature type="binding site" evidence="17">
    <location>
        <position position="1803"/>
    </location>
    <ligand>
        <name>S-adenosyl-L-methionine</name>
        <dbReference type="ChEBI" id="CHEBI:59789"/>
    </ligand>
</feature>
<feature type="compositionally biased region" description="Basic and acidic residues" evidence="20">
    <location>
        <begin position="626"/>
        <end position="635"/>
    </location>
</feature>
<feature type="binding site" evidence="17">
    <location>
        <begin position="1732"/>
        <end position="1733"/>
    </location>
    <ligand>
        <name>S-adenosyl-L-methionine</name>
        <dbReference type="ChEBI" id="CHEBI:59789"/>
    </ligand>
</feature>
<keyword evidence="8" id="KW-0479">Metal-binding</keyword>
<comment type="similarity">
    <text evidence="2">Belongs to the class I-like SAM-binding methyltransferase superfamily. TRM5/TYW2 family.</text>
</comment>
<evidence type="ECO:0000259" key="22">
    <source>
        <dbReference type="PROSITE" id="PS51471"/>
    </source>
</evidence>
<dbReference type="InterPro" id="IPR002048">
    <property type="entry name" value="EF_hand_dom"/>
</dbReference>
<accession>A0A9P1CSW0</accession>
<feature type="coiled-coil region" evidence="19">
    <location>
        <begin position="73"/>
        <end position="103"/>
    </location>
</feature>
<dbReference type="SUPFAM" id="SSF50998">
    <property type="entry name" value="Quinoprotein alcohol dehydrogenase-like"/>
    <property type="match status" value="1"/>
</dbReference>
<dbReference type="EMBL" id="CAMXCT020002236">
    <property type="protein sequence ID" value="CAL1150123.1"/>
    <property type="molecule type" value="Genomic_DNA"/>
</dbReference>
<dbReference type="Proteomes" id="UP001152797">
    <property type="component" value="Unassembled WGS sequence"/>
</dbReference>
<dbReference type="InterPro" id="IPR056743">
    <property type="entry name" value="TRM5-TYW2-like_MTfase"/>
</dbReference>
<dbReference type="Gene3D" id="3.40.50.150">
    <property type="entry name" value="Vaccinia Virus protein VP39"/>
    <property type="match status" value="1"/>
</dbReference>
<evidence type="ECO:0000256" key="12">
    <source>
        <dbReference type="ARBA" id="ARBA00023002"/>
    </source>
</evidence>
<evidence type="ECO:0000256" key="10">
    <source>
        <dbReference type="ARBA" id="ARBA00022837"/>
    </source>
</evidence>
<dbReference type="SUPFAM" id="SSF47473">
    <property type="entry name" value="EF-hand"/>
    <property type="match status" value="1"/>
</dbReference>
<feature type="repeat" description="WD" evidence="18">
    <location>
        <begin position="2011"/>
        <end position="2053"/>
    </location>
</feature>
<gene>
    <name evidence="24" type="ORF">C1SCF055_LOCUS23195</name>
</gene>
<evidence type="ECO:0000256" key="8">
    <source>
        <dbReference type="ARBA" id="ARBA00022723"/>
    </source>
</evidence>
<feature type="region of interest" description="Disordered" evidence="20">
    <location>
        <begin position="625"/>
        <end position="653"/>
    </location>
</feature>
<dbReference type="InterPro" id="IPR025792">
    <property type="entry name" value="tRNA_Gua_MeTrfase_euk"/>
</dbReference>
<organism evidence="24">
    <name type="scientific">Cladocopium goreaui</name>
    <dbReference type="NCBI Taxonomy" id="2562237"/>
    <lineage>
        <taxon>Eukaryota</taxon>
        <taxon>Sar</taxon>
        <taxon>Alveolata</taxon>
        <taxon>Dinophyceae</taxon>
        <taxon>Suessiales</taxon>
        <taxon>Symbiodiniaceae</taxon>
        <taxon>Cladocopium</taxon>
    </lineage>
</organism>
<keyword evidence="19" id="KW-0175">Coiled coil</keyword>
<dbReference type="PANTHER" id="PTHR44324">
    <property type="entry name" value="WD40 REPEAT DOMAIN 95"/>
    <property type="match status" value="1"/>
</dbReference>
<keyword evidence="26" id="KW-1185">Reference proteome</keyword>
<feature type="compositionally biased region" description="Basic and acidic residues" evidence="20">
    <location>
        <begin position="1341"/>
        <end position="1355"/>
    </location>
</feature>
<dbReference type="SUPFAM" id="SSF53335">
    <property type="entry name" value="S-adenosyl-L-methionine-dependent methyltransferases"/>
    <property type="match status" value="1"/>
</dbReference>
<comment type="caution">
    <text evidence="24">The sequence shown here is derived from an EMBL/GenBank/DDBJ whole genome shotgun (WGS) entry which is preliminary data.</text>
</comment>
<evidence type="ECO:0000256" key="18">
    <source>
        <dbReference type="PROSITE-ProRule" id="PRU00221"/>
    </source>
</evidence>
<evidence type="ECO:0000259" key="23">
    <source>
        <dbReference type="PROSITE" id="PS51684"/>
    </source>
</evidence>
<dbReference type="InterPro" id="IPR011992">
    <property type="entry name" value="EF-hand-dom_pair"/>
</dbReference>
<sequence length="2232" mass="251204">MVPGKLRLWLVSQAVEEIVKNIDSESKRETAAFTQFKAAWCSAEIEGLSSGSVKAKENSEKAFVQLRELTASISALETGIASLEGDVKELQDTQDQMSSIREEEASKYNEEVDLNAESARTVDKALSKIGAKSSFLQRQSLEPDSGYVMGLLRGIKEKLNQTRSELDLTEEAKRKTHSSLFKAKKEQLSLLQAEVLEKTRLLQQAKVQLVEAQRIHDEEQESGKEMIRMQAETNEKCDAKDGEYKLRQDDKKKEREAIVEAVSLLKQEEAGGENAAGATFFLQMSSKHRMSEDRKDSIRDAVALMQQQTAEKAQGMGKAAEAVLQLVEAIRSHQAEDTKRKQFCEFQLDGSQDTKAKLQGEVARLKARQAYLSSEVTSLTSEVDGLKKDAAKFTDRLSQLEEVRSKEQDSYKASSRDRGLTLKVVKKAKSIVEGFYKSKDLTAFSQEDASPPKVTWKLGSSRNGNLGSSVIAMLDTIVEDFQKEQKDADAAEEKAEEELAKVRSETKSLFDKKLEHVSKLLQEKARDAEELTQVKADAELKTTSLTATEDALVKLGKDCTKLMTDYEKVAKERRKQILQLQDVADILSGATVGARTGLKASGTSAPAPHNPTMRALLERYTQSHTLTERDEDGEHPLFPQSRSRRAEQRHGHAGGAELVLAKESMAASSREQILISRVLHKIDTEKLTHVKEVFMEKENALTSKDFVDLLLPTVRSMEGGEEQVVAALQLVHETIGQGVKGEEEKEVKEVEEEDDLMNPAFMTEAQVEEETQKLLSWEVFAKLLLQEGVVANVVAGFNLTQVLSVIDLEKITPLQAIFEKKGNVDLESFVVIMKGQFQQVFELIALFELYEEERKIISQLINLFDAIDVDCNGSMTWEEFTAFLVDQGMAEDVPQQYNIIRFSQSPLKDGNGHQSHCEKVIYLKGYDKVAFVEQGSRCLKLCSPDMKPYFEIRDFTQTPLCAEYIEKYNWVAVSCSDKYLSFFDVDNSLKLVRRVQSKTAQRVLCWSEAAEVLFSADHEGRILSWSLHKVKFGPFDDKTGEEKKEPTWRDFMKAGDSSDTRAHWLHPELSYQPLWSILAPELRAALKAEDPKVAIQSLAQRHLVDAFSLPLLCPKFCHQLVEEVKHFRDWREAAKEISPGLLLSCRWYLYQINPGFRTLFNQLLQDVLRRIDQALIGGADLAYHEAYCINYEEGRDLSLKAHTDDSDLTVNVFLGIPGFEGSELLLLDPAPEDVQTGTPRLDDTYKGSMVSYQHHAIGTALLHPGDRWHAVQPLRAGSRWNLIVMTMRNDKDWKRTFYDEMTAQEPRDAEMRKLLGRPGAVERVTLELLRSRDAIFKRDPPMRHISVEAPREASSSRRKGKGKKDAWGRNEDDLGMWESDDYGDSPMHGISLELQAMDRGKKTKAKVKPRYRGENIVMQLLELPVGGPKSHQSLAADCILRGGWQRNGSRRCLWGFTVDPPKSLDGPLGVRPHPLVMDELDRSKVGETFEVLALEVPARRTGEFLKRLAAHLLNLARRKNVEPAATNTSKLILMSRSIADIGHLPTEREWLQEQITSGAVKLSTFQVTLSYEHFTAEEVLRKLLPTGMEIPSSFEQAGHIAHLNLRDSQLPYKHLIGQVILDKNKSVKTVVNKTGKIETEFRTFPMEHLAGEESTVVRLKEHQCLFEFEYQDVYWNSRLQEEHGRLIEALFLQPSTVATETAPVLADCTCGVGPFSIPSVKLTNSLVSHANDLNPASIQWLRKSVEINKLPQVMEVDEIPPHGEDFHAPAVGSLLVIHKPRDAREFIPELFKKRHPVTHAIFNLPAAGVELLDCFRGLNYAKHGLPRPLVSCYTFSDAALDSSENNGCVADLQRRIAKALGLQEERFHYTGSSRGRLPLPSPDVRKMVDEAFSSSVPSHQVALTVRLVRNVAPTRHMFCVCFRAPVGEEADEASVMPSEKRPKLMCEKDWQRLRVMTWDAFTGMWKRTLRGHEMGVRCMAFATSTKVLVTGGYDYNLFVWNPYVGKSIHTIHGHSAPIVGIEVLGASSNQVVSADSEGFVKTWDLGTYQMIQSFVVDEITILRAFVSIPSSKRVIAVDREFVAFDYQNTGIADQTEEEPLIKVFYNERLKVFVSGTINVVKIWDAVTGAIKVVITHKDAEITDFCFDDRGRKLFVSDHLGKIHVYHSSTGCLVKKLTSHNKEVSGMIYCQGDKNIITVSWDRSIVVHDESSKTEVVHRRATNSHKAHVCFFG</sequence>
<dbReference type="PROSITE" id="PS51684">
    <property type="entry name" value="SAM_MT_TRM5_TYW2"/>
    <property type="match status" value="1"/>
</dbReference>
<feature type="repeat" description="WD" evidence="18">
    <location>
        <begin position="1969"/>
        <end position="2010"/>
    </location>
</feature>
<proteinExistence type="inferred from homology"/>
<reference evidence="24" key="1">
    <citation type="submission" date="2022-10" db="EMBL/GenBank/DDBJ databases">
        <authorList>
            <person name="Chen Y."/>
            <person name="Dougan E. K."/>
            <person name="Chan C."/>
            <person name="Rhodes N."/>
            <person name="Thang M."/>
        </authorList>
    </citation>
    <scope>NUCLEOTIDE SEQUENCE</scope>
</reference>
<dbReference type="Gene3D" id="3.30.300.110">
    <property type="entry name" value="Met-10+ protein-like domains"/>
    <property type="match status" value="1"/>
</dbReference>
<comment type="cofactor">
    <cofactor evidence="1">
        <name>L-ascorbate</name>
        <dbReference type="ChEBI" id="CHEBI:38290"/>
    </cofactor>
</comment>
<keyword evidence="15 17" id="KW-0539">Nucleus</keyword>
<keyword evidence="10" id="KW-0106">Calcium</keyword>
<keyword evidence="14 17" id="KW-0496">Mitochondrion</keyword>
<keyword evidence="5 17" id="KW-0808">Transferase</keyword>
<feature type="region of interest" description="Disordered" evidence="20">
    <location>
        <begin position="1341"/>
        <end position="1372"/>
    </location>
</feature>
<evidence type="ECO:0000313" key="26">
    <source>
        <dbReference type="Proteomes" id="UP001152797"/>
    </source>
</evidence>
<dbReference type="EMBL" id="CAMXCT010002236">
    <property type="protein sequence ID" value="CAI3996748.1"/>
    <property type="molecule type" value="Genomic_DNA"/>
</dbReference>
<evidence type="ECO:0000256" key="13">
    <source>
        <dbReference type="ARBA" id="ARBA00023004"/>
    </source>
</evidence>
<evidence type="ECO:0000256" key="20">
    <source>
        <dbReference type="SAM" id="MobiDB-lite"/>
    </source>
</evidence>
<dbReference type="GO" id="GO:0016705">
    <property type="term" value="F:oxidoreductase activity, acting on paired donors, with incorporation or reduction of molecular oxygen"/>
    <property type="evidence" value="ECO:0007669"/>
    <property type="project" value="InterPro"/>
</dbReference>
<keyword evidence="6 17" id="KW-0949">S-adenosyl-L-methionine</keyword>
<comment type="similarity">
    <text evidence="17">Belongs to the TRM5 / TYW2 family.</text>
</comment>
<dbReference type="GO" id="GO:0052906">
    <property type="term" value="F:tRNA (guanine(37)-N1)-methyltransferase activity"/>
    <property type="evidence" value="ECO:0007669"/>
    <property type="project" value="UniProtKB-UniRule"/>
</dbReference>
<feature type="coiled-coil region" evidence="19">
    <location>
        <begin position="348"/>
        <end position="403"/>
    </location>
</feature>
<dbReference type="InterPro" id="IPR011047">
    <property type="entry name" value="Quinoprotein_ADH-like_sf"/>
</dbReference>
<feature type="binding site" evidence="17">
    <location>
        <begin position="1782"/>
        <end position="1783"/>
    </location>
    <ligand>
        <name>S-adenosyl-L-methionine</name>
        <dbReference type="ChEBI" id="CHEBI:59789"/>
    </ligand>
</feature>
<keyword evidence="11" id="KW-0223">Dioxygenase</keyword>
<keyword evidence="3 17" id="KW-0963">Cytoplasm</keyword>
<dbReference type="GO" id="GO:0070901">
    <property type="term" value="P:mitochondrial tRNA methylation"/>
    <property type="evidence" value="ECO:0007669"/>
    <property type="project" value="UniProtKB-ARBA"/>
</dbReference>
<dbReference type="PROSITE" id="PS50294">
    <property type="entry name" value="WD_REPEATS_REGION"/>
    <property type="match status" value="1"/>
</dbReference>
<keyword evidence="9" id="KW-0677">Repeat</keyword>
<keyword evidence="7 17" id="KW-0819">tRNA processing</keyword>
<keyword evidence="13" id="KW-0408">Iron</keyword>
<comment type="subunit">
    <text evidence="17">Monomer.</text>
</comment>
<dbReference type="GO" id="GO:0005509">
    <property type="term" value="F:calcium ion binding"/>
    <property type="evidence" value="ECO:0007669"/>
    <property type="project" value="InterPro"/>
</dbReference>
<keyword evidence="18" id="KW-0853">WD repeat</keyword>
<dbReference type="OrthoDB" id="408788at2759"/>
<keyword evidence="4 17" id="KW-0489">Methyltransferase</keyword>
<dbReference type="InterPro" id="IPR018247">
    <property type="entry name" value="EF_Hand_1_Ca_BS"/>
</dbReference>
<dbReference type="SMART" id="SM00702">
    <property type="entry name" value="P4Hc"/>
    <property type="match status" value="1"/>
</dbReference>
<dbReference type="EC" id="2.1.1.228" evidence="17"/>
<comment type="catalytic activity">
    <reaction evidence="16 17">
        <text>guanosine(37) in tRNA + S-adenosyl-L-methionine = N(1)-methylguanosine(37) in tRNA + S-adenosyl-L-homocysteine + H(+)</text>
        <dbReference type="Rhea" id="RHEA:36899"/>
        <dbReference type="Rhea" id="RHEA-COMP:10145"/>
        <dbReference type="Rhea" id="RHEA-COMP:10147"/>
        <dbReference type="ChEBI" id="CHEBI:15378"/>
        <dbReference type="ChEBI" id="CHEBI:57856"/>
        <dbReference type="ChEBI" id="CHEBI:59789"/>
        <dbReference type="ChEBI" id="CHEBI:73542"/>
        <dbReference type="ChEBI" id="CHEBI:74269"/>
        <dbReference type="EC" id="2.1.1.228"/>
    </reaction>
</comment>
<keyword evidence="12" id="KW-0560">Oxidoreductase</keyword>
<evidence type="ECO:0000256" key="4">
    <source>
        <dbReference type="ARBA" id="ARBA00022603"/>
    </source>
</evidence>
<dbReference type="Pfam" id="PF25133">
    <property type="entry name" value="TYW2_N_2"/>
    <property type="match status" value="1"/>
</dbReference>
<dbReference type="GO" id="GO:0031418">
    <property type="term" value="F:L-ascorbic acid binding"/>
    <property type="evidence" value="ECO:0007669"/>
    <property type="project" value="InterPro"/>
</dbReference>
<name>A0A9P1CSW0_9DINO</name>
<dbReference type="InterPro" id="IPR001680">
    <property type="entry name" value="WD40_rpt"/>
</dbReference>
<dbReference type="GO" id="GO:0005506">
    <property type="term" value="F:iron ion binding"/>
    <property type="evidence" value="ECO:0007669"/>
    <property type="project" value="InterPro"/>
</dbReference>
<dbReference type="Gene3D" id="1.20.5.190">
    <property type="match status" value="1"/>
</dbReference>
<feature type="compositionally biased region" description="Basic and acidic residues" evidence="20">
    <location>
        <begin position="1363"/>
        <end position="1372"/>
    </location>
</feature>
<evidence type="ECO:0000313" key="25">
    <source>
        <dbReference type="EMBL" id="CAL1150123.1"/>
    </source>
</evidence>
<reference evidence="25" key="2">
    <citation type="submission" date="2024-04" db="EMBL/GenBank/DDBJ databases">
        <authorList>
            <person name="Chen Y."/>
            <person name="Shah S."/>
            <person name="Dougan E. K."/>
            <person name="Thang M."/>
            <person name="Chan C."/>
        </authorList>
    </citation>
    <scope>NUCLEOTIDE SEQUENCE [LARGE SCALE GENOMIC DNA]</scope>
</reference>
<evidence type="ECO:0000256" key="11">
    <source>
        <dbReference type="ARBA" id="ARBA00022964"/>
    </source>
</evidence>
<evidence type="ECO:0000256" key="1">
    <source>
        <dbReference type="ARBA" id="ARBA00001961"/>
    </source>
</evidence>
<evidence type="ECO:0000313" key="24">
    <source>
        <dbReference type="EMBL" id="CAI3996748.1"/>
    </source>
</evidence>
<dbReference type="Pfam" id="PF25238">
    <property type="entry name" value="OGFOD2-like"/>
    <property type="match status" value="1"/>
</dbReference>
<dbReference type="InterPro" id="IPR005123">
    <property type="entry name" value="Oxoglu/Fe-dep_dioxygenase_dom"/>
</dbReference>
<evidence type="ECO:0000256" key="9">
    <source>
        <dbReference type="ARBA" id="ARBA00022737"/>
    </source>
</evidence>
<evidence type="ECO:0000256" key="16">
    <source>
        <dbReference type="ARBA" id="ARBA00047783"/>
    </source>
</evidence>
<feature type="domain" description="Fe2OG dioxygenase" evidence="22">
    <location>
        <begin position="1183"/>
        <end position="1291"/>
    </location>
</feature>
<evidence type="ECO:0000256" key="19">
    <source>
        <dbReference type="SAM" id="Coils"/>
    </source>
</evidence>
<dbReference type="InterPro" id="IPR006620">
    <property type="entry name" value="Pro_4_hyd_alph"/>
</dbReference>
<dbReference type="EMBL" id="CAMXCT030002236">
    <property type="protein sequence ID" value="CAL4784060.1"/>
    <property type="molecule type" value="Genomic_DNA"/>
</dbReference>
<feature type="domain" description="SAM-dependent methyltransferase TRM5/TYW2-type" evidence="23">
    <location>
        <begin position="1594"/>
        <end position="1926"/>
    </location>
</feature>
<evidence type="ECO:0000256" key="3">
    <source>
        <dbReference type="ARBA" id="ARBA00022490"/>
    </source>
</evidence>
<feature type="domain" description="EF-hand" evidence="21">
    <location>
        <begin position="855"/>
        <end position="890"/>
    </location>
</feature>
<evidence type="ECO:0000256" key="5">
    <source>
        <dbReference type="ARBA" id="ARBA00022679"/>
    </source>
</evidence>
<dbReference type="FunFam" id="3.30.300.110:FF:000001">
    <property type="entry name" value="tRNA (guanine(37)-N1)-methyltransferase"/>
    <property type="match status" value="1"/>
</dbReference>
<dbReference type="InterPro" id="IPR029063">
    <property type="entry name" value="SAM-dependent_MTases_sf"/>
</dbReference>
<comment type="function">
    <text evidence="17">Specifically methylates the N1 position of guanosine-37 in various cytoplasmic and mitochondrial tRNAs. Methylation is not dependent on the nature of the nucleoside 5' of the target nucleoside. This is the first step in the biosynthesis of wybutosine (yW), a modified base adjacent to the anticodon of tRNAs and required for accurate decoding.</text>
</comment>
<dbReference type="InterPro" id="IPR056744">
    <property type="entry name" value="TRM5/TYW2-like_N"/>
</dbReference>
<comment type="subcellular location">
    <subcellularLocation>
        <location evidence="17">Mitochondrion matrix</location>
    </subcellularLocation>
    <subcellularLocation>
        <location evidence="17">Nucleus</location>
    </subcellularLocation>
    <subcellularLocation>
        <location evidence="17">Cytoplasm</location>
    </subcellularLocation>
    <text evidence="17">Predominantly in the mitochondria and in the nucleus.</text>
</comment>
<dbReference type="GO" id="GO:0005759">
    <property type="term" value="C:mitochondrial matrix"/>
    <property type="evidence" value="ECO:0007669"/>
    <property type="project" value="UniProtKB-SubCell"/>
</dbReference>
<dbReference type="SMART" id="SM00320">
    <property type="entry name" value="WD40"/>
    <property type="match status" value="6"/>
</dbReference>
<protein>
    <recommendedName>
        <fullName evidence="17">tRNA (guanine(37)-N1)-methyltransferase</fullName>
        <ecNumber evidence="17">2.1.1.228</ecNumber>
    </recommendedName>
    <alternativeName>
        <fullName evidence="17">M1G-methyltransferase</fullName>
    </alternativeName>
    <alternativeName>
        <fullName evidence="17">tRNA [GM37] methyltransferase</fullName>
    </alternativeName>
    <alternativeName>
        <fullName evidence="17">tRNA methyltransferase 5 homolog</fullName>
    </alternativeName>
</protein>
<evidence type="ECO:0000256" key="2">
    <source>
        <dbReference type="ARBA" id="ARBA00009775"/>
    </source>
</evidence>
<dbReference type="InterPro" id="IPR030382">
    <property type="entry name" value="MeTrfase_TRM5/TYW2"/>
</dbReference>
<evidence type="ECO:0000256" key="7">
    <source>
        <dbReference type="ARBA" id="ARBA00022694"/>
    </source>
</evidence>
<feature type="coiled-coil region" evidence="19">
    <location>
        <begin position="474"/>
        <end position="541"/>
    </location>
</feature>
<evidence type="ECO:0000256" key="15">
    <source>
        <dbReference type="ARBA" id="ARBA00023242"/>
    </source>
</evidence>
<dbReference type="PROSITE" id="PS00018">
    <property type="entry name" value="EF_HAND_1"/>
    <property type="match status" value="1"/>
</dbReference>
<dbReference type="GO" id="GO:0051213">
    <property type="term" value="F:dioxygenase activity"/>
    <property type="evidence" value="ECO:0007669"/>
    <property type="project" value="UniProtKB-KW"/>
</dbReference>
<dbReference type="InterPro" id="IPR051242">
    <property type="entry name" value="WD-EF-hand_domain"/>
</dbReference>
<dbReference type="Pfam" id="PF02475">
    <property type="entry name" value="TRM5-TYW2_MTfase"/>
    <property type="match status" value="1"/>
</dbReference>
<evidence type="ECO:0000256" key="14">
    <source>
        <dbReference type="ARBA" id="ARBA00023128"/>
    </source>
</evidence>
<dbReference type="Pfam" id="PF00400">
    <property type="entry name" value="WD40"/>
    <property type="match status" value="2"/>
</dbReference>
<dbReference type="Gene3D" id="2.130.10.10">
    <property type="entry name" value="YVTN repeat-like/Quinoprotein amine dehydrogenase"/>
    <property type="match status" value="2"/>
</dbReference>
<evidence type="ECO:0000256" key="17">
    <source>
        <dbReference type="HAMAP-Rule" id="MF_03152"/>
    </source>
</evidence>
<dbReference type="PROSITE" id="PS50082">
    <property type="entry name" value="WD_REPEATS_2"/>
    <property type="match status" value="2"/>
</dbReference>
<evidence type="ECO:0000256" key="6">
    <source>
        <dbReference type="ARBA" id="ARBA00022691"/>
    </source>
</evidence>
<dbReference type="SUPFAM" id="SSF50978">
    <property type="entry name" value="WD40 repeat-like"/>
    <property type="match status" value="1"/>
</dbReference>
<dbReference type="InterPro" id="IPR036322">
    <property type="entry name" value="WD40_repeat_dom_sf"/>
</dbReference>
<evidence type="ECO:0000259" key="21">
    <source>
        <dbReference type="PROSITE" id="PS50222"/>
    </source>
</evidence>
<dbReference type="PROSITE" id="PS50222">
    <property type="entry name" value="EF_HAND_2"/>
    <property type="match status" value="1"/>
</dbReference>
<dbReference type="PANTHER" id="PTHR44324:SF4">
    <property type="entry name" value="WD40 REPEAT DOMAIN 95"/>
    <property type="match status" value="1"/>
</dbReference>
<dbReference type="InterPro" id="IPR015943">
    <property type="entry name" value="WD40/YVTN_repeat-like_dom_sf"/>
</dbReference>
<dbReference type="HAMAP" id="MF_03152">
    <property type="entry name" value="TRM5"/>
    <property type="match status" value="1"/>
</dbReference>